<dbReference type="Pfam" id="PF03704">
    <property type="entry name" value="BTAD"/>
    <property type="match status" value="1"/>
</dbReference>
<dbReference type="PANTHER" id="PTHR35807:SF1">
    <property type="entry name" value="TRANSCRIPTIONAL REGULATOR REDD"/>
    <property type="match status" value="1"/>
</dbReference>
<dbReference type="InterPro" id="IPR036388">
    <property type="entry name" value="WH-like_DNA-bd_sf"/>
</dbReference>
<keyword evidence="7" id="KW-1185">Reference proteome</keyword>
<dbReference type="SMART" id="SM01043">
    <property type="entry name" value="BTAD"/>
    <property type="match status" value="1"/>
</dbReference>
<dbReference type="PRINTS" id="PR00364">
    <property type="entry name" value="DISEASERSIST"/>
</dbReference>
<dbReference type="Gene3D" id="1.25.40.10">
    <property type="entry name" value="Tetratricopeptide repeat domain"/>
    <property type="match status" value="2"/>
</dbReference>
<evidence type="ECO:0000259" key="4">
    <source>
        <dbReference type="SMART" id="SM00382"/>
    </source>
</evidence>
<accession>A0ABV8TZM8</accession>
<dbReference type="InterPro" id="IPR005158">
    <property type="entry name" value="BTAD"/>
</dbReference>
<dbReference type="InterPro" id="IPR011990">
    <property type="entry name" value="TPR-like_helical_dom_sf"/>
</dbReference>
<evidence type="ECO:0000256" key="3">
    <source>
        <dbReference type="SAM" id="MobiDB-lite"/>
    </source>
</evidence>
<feature type="region of interest" description="Disordered" evidence="3">
    <location>
        <begin position="255"/>
        <end position="277"/>
    </location>
</feature>
<dbReference type="EMBL" id="JBHSDK010000018">
    <property type="protein sequence ID" value="MFC4336268.1"/>
    <property type="molecule type" value="Genomic_DNA"/>
</dbReference>
<evidence type="ECO:0000256" key="2">
    <source>
        <dbReference type="ARBA" id="ARBA00023163"/>
    </source>
</evidence>
<keyword evidence="2" id="KW-0804">Transcription</keyword>
<dbReference type="InterPro" id="IPR051677">
    <property type="entry name" value="AfsR-DnrI-RedD_regulator"/>
</dbReference>
<dbReference type="RefSeq" id="WP_380622001.1">
    <property type="nucleotide sequence ID" value="NZ_JBHSDK010000018.1"/>
</dbReference>
<organism evidence="6 7">
    <name type="scientific">Salininema proteolyticum</name>
    <dbReference type="NCBI Taxonomy" id="1607685"/>
    <lineage>
        <taxon>Bacteria</taxon>
        <taxon>Bacillati</taxon>
        <taxon>Actinomycetota</taxon>
        <taxon>Actinomycetes</taxon>
        <taxon>Glycomycetales</taxon>
        <taxon>Glycomycetaceae</taxon>
        <taxon>Salininema</taxon>
    </lineage>
</organism>
<protein>
    <submittedName>
        <fullName evidence="6">BTAD domain-containing putative transcriptional regulator</fullName>
    </submittedName>
</protein>
<dbReference type="Proteomes" id="UP001595823">
    <property type="component" value="Unassembled WGS sequence"/>
</dbReference>
<dbReference type="InterPro" id="IPR027417">
    <property type="entry name" value="P-loop_NTPase"/>
</dbReference>
<keyword evidence="1" id="KW-0805">Transcription regulation</keyword>
<reference evidence="7" key="1">
    <citation type="journal article" date="2019" name="Int. J. Syst. Evol. Microbiol.">
        <title>The Global Catalogue of Microorganisms (GCM) 10K type strain sequencing project: providing services to taxonomists for standard genome sequencing and annotation.</title>
        <authorList>
            <consortium name="The Broad Institute Genomics Platform"/>
            <consortium name="The Broad Institute Genome Sequencing Center for Infectious Disease"/>
            <person name="Wu L."/>
            <person name="Ma J."/>
        </authorList>
    </citation>
    <scope>NUCLEOTIDE SEQUENCE [LARGE SCALE GENOMIC DNA]</scope>
    <source>
        <strain evidence="7">IBRC-M 10908</strain>
    </source>
</reference>
<name>A0ABV8TZM8_9ACTN</name>
<gene>
    <name evidence="6" type="ORF">ACFPET_13760</name>
</gene>
<evidence type="ECO:0000313" key="6">
    <source>
        <dbReference type="EMBL" id="MFC4336268.1"/>
    </source>
</evidence>
<dbReference type="SUPFAM" id="SSF46894">
    <property type="entry name" value="C-terminal effector domain of the bipartite response regulators"/>
    <property type="match status" value="1"/>
</dbReference>
<dbReference type="Pfam" id="PF00931">
    <property type="entry name" value="NB-ARC"/>
    <property type="match status" value="1"/>
</dbReference>
<comment type="caution">
    <text evidence="6">The sequence shown here is derived from an EMBL/GenBank/DDBJ whole genome shotgun (WGS) entry which is preliminary data.</text>
</comment>
<evidence type="ECO:0000256" key="1">
    <source>
        <dbReference type="ARBA" id="ARBA00023015"/>
    </source>
</evidence>
<evidence type="ECO:0000313" key="7">
    <source>
        <dbReference type="Proteomes" id="UP001595823"/>
    </source>
</evidence>
<dbReference type="SUPFAM" id="SSF48452">
    <property type="entry name" value="TPR-like"/>
    <property type="match status" value="2"/>
</dbReference>
<sequence length="953" mass="103503">MHHQDGYPGDRDIHARLLGPVRFECGGERLALPGAQLPKLLALLALRPGRPVPLDRAIALLWPDRVPEHGVRMAQNLVSRLRTSLHRAGHRGLKVERRTVALLDAHSDAERFEALAADARRAHRAGDHRAETSRYESALDLVRGEPLLGLDGPAFAAEASRLAALLDRTRNAHMEALLEAGEYERVLEHAGRALTRDPLSQQATRAAMIAQHHRGESQAACEAYRNLRDSLAEETGLDPNPELTETFEHILRGTLPADPAPPAPQTAGPVPRELPTAPAHFLGRDALAKDLADKLTRGGASGRPEIVAVNGAGGTGKSALAVHIAHSIAPDFPDGQLYVDLHGTTPGREPLGSGHVLHRFLRTLGATTVELPDDEEAAALYRTATAGKRILIVLDNARDAGQVRPLLPGGPGCAVIVTSRRAVASIDGAALVPLDVLDDRSALRLLTRASGRQAGEDREGVLAELAAHCGGLPLALCILAARLRSGAPEELDRIRDFMRRDADRLDEFADNERSLAASLNVGIRDLQTSPTGRQAVDLFRRIGLHSGPHIGPEAAAAMTATPVPEARRTMHALFQARLVEPAGPDRYRTHDVVRLFARRMAGGLPTEERDEALARLKGHYLQSARAAYALHDPRTVDDPGLPPEDPRIPRASMEGKEEAYEWLEAELPTMVELARRALAEPEPDREFAGRIGRAVLGPLMQNYSHISDLLHLARTASEAAAGPRRPWHGYAHRTYAQLNTQLRRFDTAASAFAEAKRIAAEDGDECESLWLSVNEARMTMMAGDHGAALAEFQRLLPPVRRLGLQRHEAWIKVYESLILDARGEVGAAVAAGGEAVSLARAGRLDVVAETEYAGVLCNHGFRLSRAGRRDEALEAFESVEGIVMARGQARSSVHAEALWGVAEIHHAEGRPADARRCWDEAAVIIRRLGLVDEETFQGFLRSPRPRVPAAFRL</sequence>
<dbReference type="Gene3D" id="1.10.10.10">
    <property type="entry name" value="Winged helix-like DNA-binding domain superfamily/Winged helix DNA-binding domain"/>
    <property type="match status" value="1"/>
</dbReference>
<dbReference type="Gene3D" id="3.40.50.300">
    <property type="entry name" value="P-loop containing nucleotide triphosphate hydrolases"/>
    <property type="match status" value="1"/>
</dbReference>
<dbReference type="InterPro" id="IPR002182">
    <property type="entry name" value="NB-ARC"/>
</dbReference>
<feature type="domain" description="Bacterial transcriptional activator" evidence="5">
    <location>
        <begin position="107"/>
        <end position="251"/>
    </location>
</feature>
<dbReference type="SUPFAM" id="SSF52540">
    <property type="entry name" value="P-loop containing nucleoside triphosphate hydrolases"/>
    <property type="match status" value="1"/>
</dbReference>
<dbReference type="SMART" id="SM00382">
    <property type="entry name" value="AAA"/>
    <property type="match status" value="1"/>
</dbReference>
<dbReference type="PANTHER" id="PTHR35807">
    <property type="entry name" value="TRANSCRIPTIONAL REGULATOR REDD-RELATED"/>
    <property type="match status" value="1"/>
</dbReference>
<dbReference type="InterPro" id="IPR003593">
    <property type="entry name" value="AAA+_ATPase"/>
</dbReference>
<evidence type="ECO:0000259" key="5">
    <source>
        <dbReference type="SMART" id="SM01043"/>
    </source>
</evidence>
<feature type="domain" description="AAA+ ATPase" evidence="4">
    <location>
        <begin position="303"/>
        <end position="447"/>
    </location>
</feature>
<proteinExistence type="predicted"/>
<dbReference type="InterPro" id="IPR016032">
    <property type="entry name" value="Sig_transdc_resp-reg_C-effctor"/>
</dbReference>